<reference evidence="10" key="1">
    <citation type="submission" date="2021-03" db="EMBL/GenBank/DDBJ databases">
        <authorList>
            <person name="Tagirdzhanova G."/>
        </authorList>
    </citation>
    <scope>NUCLEOTIDE SEQUENCE</scope>
</reference>
<feature type="compositionally biased region" description="Basic and acidic residues" evidence="9">
    <location>
        <begin position="149"/>
        <end position="163"/>
    </location>
</feature>
<sequence length="269" mass="29401">MNRIIQDQLDHVDTALNTLIESIASYNPSVAAANDLLAADDELTKGVNWLTKHQANHARILSLRSQVSSLNTTITNSLTTLVDTRAEILAQDITPVSETSRQVPYQLLLDYAARISRYTAPKDYRYASKGQVNTEEAAAPVNGANANTQHDESAAQNAEKEGEQPVTQAQKEAPFVPWPSEAVIKHGALGRVQEKLETGEDPVTLGSQDQVSTVKDEDLKSEKIEDTNVAAPEAPTRDPGGDRRPVNTEEKPRVFGGLDLYDPDDMDDE</sequence>
<comment type="subunit">
    <text evidence="8">Component of the Mediator complex.</text>
</comment>
<dbReference type="InterPro" id="IPR019258">
    <property type="entry name" value="Mediator_Med4"/>
</dbReference>
<dbReference type="OrthoDB" id="1929813at2759"/>
<dbReference type="PANTHER" id="PTHR13208:SF2">
    <property type="entry name" value="MEDIATOR OF RNA POLYMERASE II TRANSCRIPTION SUBUNIT 4"/>
    <property type="match status" value="1"/>
</dbReference>
<comment type="subcellular location">
    <subcellularLocation>
        <location evidence="1 8">Nucleus</location>
    </subcellularLocation>
</comment>
<feature type="region of interest" description="Disordered" evidence="9">
    <location>
        <begin position="197"/>
        <end position="269"/>
    </location>
</feature>
<keyword evidence="11" id="KW-1185">Reference proteome</keyword>
<feature type="compositionally biased region" description="Basic and acidic residues" evidence="9">
    <location>
        <begin position="235"/>
        <end position="253"/>
    </location>
</feature>
<evidence type="ECO:0000313" key="11">
    <source>
        <dbReference type="Proteomes" id="UP000664521"/>
    </source>
</evidence>
<evidence type="ECO:0000256" key="6">
    <source>
        <dbReference type="ARBA" id="ARBA00023242"/>
    </source>
</evidence>
<evidence type="ECO:0000256" key="5">
    <source>
        <dbReference type="ARBA" id="ARBA00023163"/>
    </source>
</evidence>
<proteinExistence type="inferred from homology"/>
<comment type="similarity">
    <text evidence="2 8">Belongs to the Mediator complex subunit 4 family.</text>
</comment>
<evidence type="ECO:0000256" key="7">
    <source>
        <dbReference type="ARBA" id="ARBA00031257"/>
    </source>
</evidence>
<dbReference type="GO" id="GO:0003712">
    <property type="term" value="F:transcription coregulator activity"/>
    <property type="evidence" value="ECO:0007669"/>
    <property type="project" value="InterPro"/>
</dbReference>
<feature type="compositionally biased region" description="Basic and acidic residues" evidence="9">
    <location>
        <begin position="214"/>
        <end position="226"/>
    </location>
</feature>
<evidence type="ECO:0000256" key="2">
    <source>
        <dbReference type="ARBA" id="ARBA00009626"/>
    </source>
</evidence>
<dbReference type="EMBL" id="CAJPDS010000003">
    <property type="protein sequence ID" value="CAF9905078.1"/>
    <property type="molecule type" value="Genomic_DNA"/>
</dbReference>
<keyword evidence="6 8" id="KW-0539">Nucleus</keyword>
<gene>
    <name evidence="8" type="primary">MED4</name>
    <name evidence="10" type="ORF">HETSPECPRED_004865</name>
</gene>
<dbReference type="GO" id="GO:0016592">
    <property type="term" value="C:mediator complex"/>
    <property type="evidence" value="ECO:0007669"/>
    <property type="project" value="InterPro"/>
</dbReference>
<evidence type="ECO:0000256" key="9">
    <source>
        <dbReference type="SAM" id="MobiDB-lite"/>
    </source>
</evidence>
<keyword evidence="4 8" id="KW-0805">Transcription regulation</keyword>
<protein>
    <recommendedName>
        <fullName evidence="3 8">Mediator of RNA polymerase II transcription subunit 4</fullName>
    </recommendedName>
    <alternativeName>
        <fullName evidence="7 8">Mediator complex subunit 4</fullName>
    </alternativeName>
</protein>
<evidence type="ECO:0000313" key="10">
    <source>
        <dbReference type="EMBL" id="CAF9905078.1"/>
    </source>
</evidence>
<dbReference type="PANTHER" id="PTHR13208">
    <property type="entry name" value="MEDIATOR OF RNA POLYMERASE II TRANSCRIPTION SUBUNIT 4"/>
    <property type="match status" value="1"/>
</dbReference>
<feature type="region of interest" description="Disordered" evidence="9">
    <location>
        <begin position="145"/>
        <end position="179"/>
    </location>
</feature>
<evidence type="ECO:0000256" key="4">
    <source>
        <dbReference type="ARBA" id="ARBA00023015"/>
    </source>
</evidence>
<dbReference type="GO" id="GO:0070847">
    <property type="term" value="C:core mediator complex"/>
    <property type="evidence" value="ECO:0007669"/>
    <property type="project" value="TreeGrafter"/>
</dbReference>
<dbReference type="Proteomes" id="UP000664521">
    <property type="component" value="Unassembled WGS sequence"/>
</dbReference>
<name>A0A8H3I547_9LECA</name>
<dbReference type="AlphaFoldDB" id="A0A8H3I547"/>
<keyword evidence="8" id="KW-0010">Activator</keyword>
<accession>A0A8H3I547</accession>
<evidence type="ECO:0000256" key="1">
    <source>
        <dbReference type="ARBA" id="ARBA00004123"/>
    </source>
</evidence>
<dbReference type="GO" id="GO:0006357">
    <property type="term" value="P:regulation of transcription by RNA polymerase II"/>
    <property type="evidence" value="ECO:0007669"/>
    <property type="project" value="InterPro"/>
</dbReference>
<comment type="function">
    <text evidence="8">Component of the Mediator complex, a coactivator involved in the regulated transcription of nearly all RNA polymerase II-dependent genes. Mediator functions as a bridge to convey information from gene-specific regulatory proteins to the basal RNA polymerase II transcription machinery. Mediator is recruited to promoters by direct interactions with regulatory proteins and serves as a scaffold for the assembly of a functional preinitiation complex with RNA polymerase II and the general transcription factors.</text>
</comment>
<evidence type="ECO:0000256" key="8">
    <source>
        <dbReference type="RuleBase" id="RU364141"/>
    </source>
</evidence>
<evidence type="ECO:0000256" key="3">
    <source>
        <dbReference type="ARBA" id="ARBA00020629"/>
    </source>
</evidence>
<organism evidence="10 11">
    <name type="scientific">Heterodermia speciosa</name>
    <dbReference type="NCBI Taxonomy" id="116794"/>
    <lineage>
        <taxon>Eukaryota</taxon>
        <taxon>Fungi</taxon>
        <taxon>Dikarya</taxon>
        <taxon>Ascomycota</taxon>
        <taxon>Pezizomycotina</taxon>
        <taxon>Lecanoromycetes</taxon>
        <taxon>OSLEUM clade</taxon>
        <taxon>Lecanoromycetidae</taxon>
        <taxon>Caliciales</taxon>
        <taxon>Physciaceae</taxon>
        <taxon>Heterodermia</taxon>
    </lineage>
</organism>
<dbReference type="Pfam" id="PF10018">
    <property type="entry name" value="Med4"/>
    <property type="match status" value="1"/>
</dbReference>
<keyword evidence="5 8" id="KW-0804">Transcription</keyword>
<comment type="caution">
    <text evidence="10">The sequence shown here is derived from an EMBL/GenBank/DDBJ whole genome shotgun (WGS) entry which is preliminary data.</text>
</comment>